<dbReference type="AlphaFoldDB" id="A0A7I7SFG7"/>
<dbReference type="Proteomes" id="UP000193577">
    <property type="component" value="Unassembled WGS sequence"/>
</dbReference>
<gene>
    <name evidence="1" type="ORF">B8W67_14550</name>
</gene>
<dbReference type="PANTHER" id="PTHR33164:SF99">
    <property type="entry name" value="MARR FAMILY REGULATORY PROTEIN"/>
    <property type="match status" value="1"/>
</dbReference>
<dbReference type="EMBL" id="NCXO01000034">
    <property type="protein sequence ID" value="OSC32736.1"/>
    <property type="molecule type" value="Genomic_DNA"/>
</dbReference>
<dbReference type="PROSITE" id="PS50995">
    <property type="entry name" value="HTH_MARR_2"/>
    <property type="match status" value="1"/>
</dbReference>
<dbReference type="Pfam" id="PF12802">
    <property type="entry name" value="MarR_2"/>
    <property type="match status" value="1"/>
</dbReference>
<dbReference type="InterPro" id="IPR036388">
    <property type="entry name" value="WH-like_DNA-bd_sf"/>
</dbReference>
<name>A0A7I7SFG7_9MYCO</name>
<sequence>MPDRKRLSVEQQQAWRSFIETEHRLERHLSQHLQREFGLSAADFEVLVNLSEAPGDRMRMFALGEATQWEKSRLSHHLSRMERRGLVRRDSGDRRYPDIVLTDTGRAAITAAAPANAERVRTLFVEALGPERLALIRDACDDVAAALARHQDGDCTLSTPE</sequence>
<protein>
    <submittedName>
        <fullName evidence="1">MarR family transcriptional regulator</fullName>
    </submittedName>
</protein>
<dbReference type="Gene3D" id="1.10.10.10">
    <property type="entry name" value="Winged helix-like DNA-binding domain superfamily/Winged helix DNA-binding domain"/>
    <property type="match status" value="1"/>
</dbReference>
<keyword evidence="2" id="KW-1185">Reference proteome</keyword>
<dbReference type="RefSeq" id="WP_085304715.1">
    <property type="nucleotide sequence ID" value="NZ_AP022594.1"/>
</dbReference>
<dbReference type="InterPro" id="IPR000835">
    <property type="entry name" value="HTH_MarR-typ"/>
</dbReference>
<dbReference type="InterPro" id="IPR039422">
    <property type="entry name" value="MarR/SlyA-like"/>
</dbReference>
<comment type="caution">
    <text evidence="1">The sequence shown here is derived from an EMBL/GenBank/DDBJ whole genome shotgun (WGS) entry which is preliminary data.</text>
</comment>
<dbReference type="PANTHER" id="PTHR33164">
    <property type="entry name" value="TRANSCRIPTIONAL REGULATOR, MARR FAMILY"/>
    <property type="match status" value="1"/>
</dbReference>
<evidence type="ECO:0000313" key="2">
    <source>
        <dbReference type="Proteomes" id="UP000193577"/>
    </source>
</evidence>
<accession>A0A7I7SFG7</accession>
<dbReference type="InterPro" id="IPR036390">
    <property type="entry name" value="WH_DNA-bd_sf"/>
</dbReference>
<dbReference type="GO" id="GO:0006950">
    <property type="term" value="P:response to stress"/>
    <property type="evidence" value="ECO:0007669"/>
    <property type="project" value="TreeGrafter"/>
</dbReference>
<dbReference type="OrthoDB" id="8635520at2"/>
<proteinExistence type="predicted"/>
<organism evidence="1 2">
    <name type="scientific">Mycolicibacillus koreensis</name>
    <dbReference type="NCBI Taxonomy" id="1069220"/>
    <lineage>
        <taxon>Bacteria</taxon>
        <taxon>Bacillati</taxon>
        <taxon>Actinomycetota</taxon>
        <taxon>Actinomycetes</taxon>
        <taxon>Mycobacteriales</taxon>
        <taxon>Mycobacteriaceae</taxon>
        <taxon>Mycolicibacillus</taxon>
    </lineage>
</organism>
<dbReference type="SUPFAM" id="SSF46785">
    <property type="entry name" value="Winged helix' DNA-binding domain"/>
    <property type="match status" value="1"/>
</dbReference>
<dbReference type="SMART" id="SM00347">
    <property type="entry name" value="HTH_MARR"/>
    <property type="match status" value="1"/>
</dbReference>
<dbReference type="GO" id="GO:0003700">
    <property type="term" value="F:DNA-binding transcription factor activity"/>
    <property type="evidence" value="ECO:0007669"/>
    <property type="project" value="InterPro"/>
</dbReference>
<reference evidence="1 2" key="1">
    <citation type="submission" date="2017-04" db="EMBL/GenBank/DDBJ databases">
        <title>The new phylogeny of genus Mycobacterium.</title>
        <authorList>
            <person name="Tortoli E."/>
            <person name="Trovato A."/>
            <person name="Cirillo D.M."/>
        </authorList>
    </citation>
    <scope>NUCLEOTIDE SEQUENCE [LARGE SCALE GENOMIC DNA]</scope>
    <source>
        <strain evidence="1 2">KCTC 19819</strain>
    </source>
</reference>
<evidence type="ECO:0000313" key="1">
    <source>
        <dbReference type="EMBL" id="OSC32736.1"/>
    </source>
</evidence>